<dbReference type="Proteomes" id="UP001177260">
    <property type="component" value="Unassembled WGS sequence"/>
</dbReference>
<keyword evidence="2" id="KW-1185">Reference proteome</keyword>
<name>A0ACC3AQ47_9EURO</name>
<proteinExistence type="predicted"/>
<accession>A0ACC3AQ47</accession>
<evidence type="ECO:0000313" key="2">
    <source>
        <dbReference type="Proteomes" id="UP001177260"/>
    </source>
</evidence>
<protein>
    <submittedName>
        <fullName evidence="1">Uncharacterized protein</fullName>
    </submittedName>
</protein>
<reference evidence="1 2" key="1">
    <citation type="journal article" date="2023" name="ACS Omega">
        <title>Identification of the Neoaspergillic Acid Biosynthesis Gene Cluster by Establishing an In Vitro CRISPR-Ribonucleoprotein Genetic System in Aspergillus melleus.</title>
        <authorList>
            <person name="Yuan B."/>
            <person name="Grau M.F."/>
            <person name="Murata R.M."/>
            <person name="Torok T."/>
            <person name="Venkateswaran K."/>
            <person name="Stajich J.E."/>
            <person name="Wang C.C.C."/>
        </authorList>
    </citation>
    <scope>NUCLEOTIDE SEQUENCE [LARGE SCALE GENOMIC DNA]</scope>
    <source>
        <strain evidence="1 2">IMV 1140</strain>
    </source>
</reference>
<dbReference type="EMBL" id="JAOPJF010000099">
    <property type="protein sequence ID" value="KAK1139750.1"/>
    <property type="molecule type" value="Genomic_DNA"/>
</dbReference>
<comment type="caution">
    <text evidence="1">The sequence shown here is derived from an EMBL/GenBank/DDBJ whole genome shotgun (WGS) entry which is preliminary data.</text>
</comment>
<gene>
    <name evidence="1" type="ORF">N8T08_011214</name>
</gene>
<sequence length="377" mass="42046">MHNQLQTQPLSPWSQVPPSRGSARPKERNPRHVDLLDALFSSHRYQIQSTTSLSPITPYNEDIAERNMTRFLQEQPRKKNIQNPSIAEVMNSPLPAGTPTSISPLPQSKRIEEIMDMFRKAHSASQAVTPHPTFETLQDAIIREINSHEAFQRVPPPEQGPPFTPSPSQETFKQGHNRTRSLKNGQFSKLARRGSVQKHARSKSSETRKSISTSVPPKVFRRRHTDALPPSPGLFETSETGKESCQEQVTYMDLLLRSEKHSPNPGSKSTISPPPILGRSKTAPSVLHLRAQTSVSSSEGRPSFSADDSDEEVIQLPSVGIPCVQIQGVDENNVSYVTGPTTPRTAYRLMNWPRKSINPRTRSGGNRLQGMRSVESY</sequence>
<evidence type="ECO:0000313" key="1">
    <source>
        <dbReference type="EMBL" id="KAK1139750.1"/>
    </source>
</evidence>
<organism evidence="1 2">
    <name type="scientific">Aspergillus melleus</name>
    <dbReference type="NCBI Taxonomy" id="138277"/>
    <lineage>
        <taxon>Eukaryota</taxon>
        <taxon>Fungi</taxon>
        <taxon>Dikarya</taxon>
        <taxon>Ascomycota</taxon>
        <taxon>Pezizomycotina</taxon>
        <taxon>Eurotiomycetes</taxon>
        <taxon>Eurotiomycetidae</taxon>
        <taxon>Eurotiales</taxon>
        <taxon>Aspergillaceae</taxon>
        <taxon>Aspergillus</taxon>
        <taxon>Aspergillus subgen. Circumdati</taxon>
    </lineage>
</organism>